<dbReference type="GO" id="GO:0030322">
    <property type="term" value="P:stabilization of membrane potential"/>
    <property type="evidence" value="ECO:0007669"/>
    <property type="project" value="TreeGrafter"/>
</dbReference>
<feature type="transmembrane region" description="Helical" evidence="9">
    <location>
        <begin position="233"/>
        <end position="251"/>
    </location>
</feature>
<evidence type="ECO:0000313" key="12">
    <source>
        <dbReference type="Proteomes" id="UP001210925"/>
    </source>
</evidence>
<feature type="compositionally biased region" description="Basic and acidic residues" evidence="8">
    <location>
        <begin position="102"/>
        <end position="118"/>
    </location>
</feature>
<evidence type="ECO:0000313" key="11">
    <source>
        <dbReference type="EMBL" id="KAJ3252003.1"/>
    </source>
</evidence>
<feature type="domain" description="Potassium channel" evidence="10">
    <location>
        <begin position="240"/>
        <end position="310"/>
    </location>
</feature>
<dbReference type="Proteomes" id="UP001210925">
    <property type="component" value="Unassembled WGS sequence"/>
</dbReference>
<comment type="subcellular location">
    <subcellularLocation>
        <location evidence="1">Membrane</location>
        <topology evidence="1">Multi-pass membrane protein</topology>
    </subcellularLocation>
</comment>
<accession>A0AAD5U9V5</accession>
<comment type="caution">
    <text evidence="11">The sequence shown here is derived from an EMBL/GenBank/DDBJ whole genome shotgun (WGS) entry which is preliminary data.</text>
</comment>
<name>A0AAD5U9V5_9FUNG</name>
<evidence type="ECO:0000256" key="3">
    <source>
        <dbReference type="ARBA" id="ARBA00022692"/>
    </source>
</evidence>
<feature type="transmembrane region" description="Helical" evidence="9">
    <location>
        <begin position="257"/>
        <end position="276"/>
    </location>
</feature>
<keyword evidence="12" id="KW-1185">Reference proteome</keyword>
<dbReference type="EMBL" id="JADGKB010000158">
    <property type="protein sequence ID" value="KAJ3252003.1"/>
    <property type="molecule type" value="Genomic_DNA"/>
</dbReference>
<dbReference type="SUPFAM" id="SSF81324">
    <property type="entry name" value="Voltage-gated potassium channels"/>
    <property type="match status" value="2"/>
</dbReference>
<feature type="transmembrane region" description="Helical" evidence="9">
    <location>
        <begin position="40"/>
        <end position="62"/>
    </location>
</feature>
<feature type="region of interest" description="Disordered" evidence="8">
    <location>
        <begin position="95"/>
        <end position="152"/>
    </location>
</feature>
<keyword evidence="4 9" id="KW-1133">Transmembrane helix</keyword>
<evidence type="ECO:0000259" key="10">
    <source>
        <dbReference type="Pfam" id="PF07885"/>
    </source>
</evidence>
<evidence type="ECO:0000256" key="2">
    <source>
        <dbReference type="ARBA" id="ARBA00022448"/>
    </source>
</evidence>
<keyword evidence="2" id="KW-0813">Transport</keyword>
<feature type="compositionally biased region" description="Polar residues" evidence="8">
    <location>
        <begin position="119"/>
        <end position="131"/>
    </location>
</feature>
<evidence type="ECO:0000256" key="4">
    <source>
        <dbReference type="ARBA" id="ARBA00022989"/>
    </source>
</evidence>
<sequence length="414" mass="47263">MSVVSAFYGFLEDWDFEIALYWCICTFTTIGFGDYAPKNIWGMALLPPVTFVGIGLVGSNMWSLRNVLLEFLAIQLASQYSKVYVDSQLKVTNPRRKPINRRTSEPVFDRYHNQRDLENSQQDLNVPTSSRMPIPKPARKPNISRSPGQFKFGVMHQSPVDENVPLLEEHEDDSVDLSPPEPNSVNPVDNEANPKTLRITRNKRLPSVVIVGNDALKRSHIVQTTQSTISRQIVYSLILVISNILVSGMIFSYLEDWSILEGFYFSYCAFMTIGYGDYTLKTYLARSIFIWFIFFAIGSSTYLIAMLSELAVDQWTVTTNYIAKRVDRYEVKAKLKKQFNKKGKEKQESEEEDALPKSDAIDIHPESLGEYGARQFIPDRASYDGAMQRQFDRPAAYSVSLTRSEETTRPNPFL</sequence>
<proteinExistence type="predicted"/>
<protein>
    <submittedName>
        <fullName evidence="11">Potassium channel</fullName>
    </submittedName>
</protein>
<feature type="region of interest" description="Disordered" evidence="8">
    <location>
        <begin position="342"/>
        <end position="361"/>
    </location>
</feature>
<dbReference type="Pfam" id="PF07885">
    <property type="entry name" value="Ion_trans_2"/>
    <property type="match status" value="2"/>
</dbReference>
<evidence type="ECO:0000256" key="7">
    <source>
        <dbReference type="ARBA" id="ARBA00023303"/>
    </source>
</evidence>
<dbReference type="GO" id="GO:0022841">
    <property type="term" value="F:potassium ion leak channel activity"/>
    <property type="evidence" value="ECO:0007669"/>
    <property type="project" value="TreeGrafter"/>
</dbReference>
<keyword evidence="5" id="KW-0406">Ion transport</keyword>
<organism evidence="11 12">
    <name type="scientific">Boothiomyces macroporosus</name>
    <dbReference type="NCBI Taxonomy" id="261099"/>
    <lineage>
        <taxon>Eukaryota</taxon>
        <taxon>Fungi</taxon>
        <taxon>Fungi incertae sedis</taxon>
        <taxon>Chytridiomycota</taxon>
        <taxon>Chytridiomycota incertae sedis</taxon>
        <taxon>Chytridiomycetes</taxon>
        <taxon>Rhizophydiales</taxon>
        <taxon>Terramycetaceae</taxon>
        <taxon>Boothiomyces</taxon>
    </lineage>
</organism>
<evidence type="ECO:0000256" key="9">
    <source>
        <dbReference type="SAM" id="Phobius"/>
    </source>
</evidence>
<dbReference type="GO" id="GO:0015271">
    <property type="term" value="F:outward rectifier potassium channel activity"/>
    <property type="evidence" value="ECO:0007669"/>
    <property type="project" value="TreeGrafter"/>
</dbReference>
<evidence type="ECO:0000256" key="1">
    <source>
        <dbReference type="ARBA" id="ARBA00004141"/>
    </source>
</evidence>
<gene>
    <name evidence="11" type="primary">TOK1_1</name>
    <name evidence="11" type="ORF">HK103_001878</name>
</gene>
<dbReference type="InterPro" id="IPR003280">
    <property type="entry name" value="2pore_dom_K_chnl"/>
</dbReference>
<evidence type="ECO:0000256" key="6">
    <source>
        <dbReference type="ARBA" id="ARBA00023136"/>
    </source>
</evidence>
<dbReference type="PANTHER" id="PTHR11003">
    <property type="entry name" value="POTASSIUM CHANNEL, SUBFAMILY K"/>
    <property type="match status" value="1"/>
</dbReference>
<feature type="transmembrane region" description="Helical" evidence="9">
    <location>
        <begin position="288"/>
        <end position="307"/>
    </location>
</feature>
<reference evidence="11" key="1">
    <citation type="submission" date="2020-05" db="EMBL/GenBank/DDBJ databases">
        <title>Phylogenomic resolution of chytrid fungi.</title>
        <authorList>
            <person name="Stajich J.E."/>
            <person name="Amses K."/>
            <person name="Simmons R."/>
            <person name="Seto K."/>
            <person name="Myers J."/>
            <person name="Bonds A."/>
            <person name="Quandt C.A."/>
            <person name="Barry K."/>
            <person name="Liu P."/>
            <person name="Grigoriev I."/>
            <person name="Longcore J.E."/>
            <person name="James T.Y."/>
        </authorList>
    </citation>
    <scope>NUCLEOTIDE SEQUENCE</scope>
    <source>
        <strain evidence="11">PLAUS21</strain>
    </source>
</reference>
<dbReference type="Gene3D" id="1.10.287.70">
    <property type="match status" value="2"/>
</dbReference>
<dbReference type="InterPro" id="IPR013099">
    <property type="entry name" value="K_chnl_dom"/>
</dbReference>
<dbReference type="AlphaFoldDB" id="A0AAD5U9V5"/>
<evidence type="ECO:0000256" key="5">
    <source>
        <dbReference type="ARBA" id="ARBA00023065"/>
    </source>
</evidence>
<evidence type="ECO:0000256" key="8">
    <source>
        <dbReference type="SAM" id="MobiDB-lite"/>
    </source>
</evidence>
<dbReference type="PANTHER" id="PTHR11003:SF291">
    <property type="entry name" value="IP11374P"/>
    <property type="match status" value="1"/>
</dbReference>
<dbReference type="GO" id="GO:0005886">
    <property type="term" value="C:plasma membrane"/>
    <property type="evidence" value="ECO:0007669"/>
    <property type="project" value="TreeGrafter"/>
</dbReference>
<keyword evidence="3 9" id="KW-0812">Transmembrane</keyword>
<feature type="region of interest" description="Disordered" evidence="8">
    <location>
        <begin position="169"/>
        <end position="195"/>
    </location>
</feature>
<keyword evidence="6 9" id="KW-0472">Membrane</keyword>
<keyword evidence="7 11" id="KW-0407">Ion channel</keyword>
<feature type="domain" description="Potassium channel" evidence="10">
    <location>
        <begin position="5"/>
        <end position="58"/>
    </location>
</feature>